<dbReference type="Gene3D" id="2.60.40.2080">
    <property type="match status" value="3"/>
</dbReference>
<dbReference type="GO" id="GO:0030247">
    <property type="term" value="F:polysaccharide binding"/>
    <property type="evidence" value="ECO:0007669"/>
    <property type="project" value="TreeGrafter"/>
</dbReference>
<dbReference type="GO" id="GO:0098636">
    <property type="term" value="C:protein complex involved in cell adhesion"/>
    <property type="evidence" value="ECO:0007669"/>
    <property type="project" value="TreeGrafter"/>
</dbReference>
<accession>A0A1L9RIF3</accession>
<dbReference type="GeneID" id="63753374"/>
<organism evidence="2 3">
    <name type="scientific">Aspergillus wentii DTO 134E9</name>
    <dbReference type="NCBI Taxonomy" id="1073089"/>
    <lineage>
        <taxon>Eukaryota</taxon>
        <taxon>Fungi</taxon>
        <taxon>Dikarya</taxon>
        <taxon>Ascomycota</taxon>
        <taxon>Pezizomycotina</taxon>
        <taxon>Eurotiomycetes</taxon>
        <taxon>Eurotiomycetidae</taxon>
        <taxon>Eurotiales</taxon>
        <taxon>Aspergillaceae</taxon>
        <taxon>Aspergillus</taxon>
        <taxon>Aspergillus subgen. Cremei</taxon>
    </lineage>
</organism>
<evidence type="ECO:0000313" key="3">
    <source>
        <dbReference type="Proteomes" id="UP000184383"/>
    </source>
</evidence>
<dbReference type="GO" id="GO:0009986">
    <property type="term" value="C:cell surface"/>
    <property type="evidence" value="ECO:0007669"/>
    <property type="project" value="TreeGrafter"/>
</dbReference>
<dbReference type="InterPro" id="IPR037221">
    <property type="entry name" value="H-type_lectin_dom_sf"/>
</dbReference>
<dbReference type="EMBL" id="KV878212">
    <property type="protein sequence ID" value="OJJ34653.1"/>
    <property type="molecule type" value="Genomic_DNA"/>
</dbReference>
<dbReference type="AlphaFoldDB" id="A0A1L9RIF3"/>
<dbReference type="GO" id="GO:0098609">
    <property type="term" value="P:cell-cell adhesion"/>
    <property type="evidence" value="ECO:0007669"/>
    <property type="project" value="TreeGrafter"/>
</dbReference>
<dbReference type="Pfam" id="PF09458">
    <property type="entry name" value="H_lectin"/>
    <property type="match status" value="2"/>
</dbReference>
<dbReference type="InterPro" id="IPR024079">
    <property type="entry name" value="MetalloPept_cat_dom_sf"/>
</dbReference>
<dbReference type="GO" id="GO:0008237">
    <property type="term" value="F:metallopeptidase activity"/>
    <property type="evidence" value="ECO:0007669"/>
    <property type="project" value="InterPro"/>
</dbReference>
<dbReference type="SUPFAM" id="SSF55486">
    <property type="entry name" value="Metalloproteases ('zincins'), catalytic domain"/>
    <property type="match status" value="1"/>
</dbReference>
<dbReference type="Proteomes" id="UP000184383">
    <property type="component" value="Unassembled WGS sequence"/>
</dbReference>
<keyword evidence="3" id="KW-1185">Reference proteome</keyword>
<evidence type="ECO:0000313" key="2">
    <source>
        <dbReference type="EMBL" id="OJJ34653.1"/>
    </source>
</evidence>
<dbReference type="GO" id="GO:0070492">
    <property type="term" value="F:oligosaccharide binding"/>
    <property type="evidence" value="ECO:0007669"/>
    <property type="project" value="TreeGrafter"/>
</dbReference>
<feature type="domain" description="H-type lectin" evidence="1">
    <location>
        <begin position="390"/>
        <end position="453"/>
    </location>
</feature>
<proteinExistence type="predicted"/>
<dbReference type="SUPFAM" id="SSF141086">
    <property type="entry name" value="Agglutinin HPA-like"/>
    <property type="match status" value="3"/>
</dbReference>
<evidence type="ECO:0000259" key="1">
    <source>
        <dbReference type="Pfam" id="PF09458"/>
    </source>
</evidence>
<dbReference type="STRING" id="1073089.A0A1L9RIF3"/>
<gene>
    <name evidence="2" type="ORF">ASPWEDRAFT_50976</name>
</gene>
<sequence length="549" mass="61961">MAPTSSRVCFYGYQDPLIDDVEIMVERAIEHNARNALITVPLESNYNRPDHQQPGGHLYYQPDIFSSRLWLPGSQLKIGFLAGTDWQRDQVKRYAPQWTQYGNISFIFLTDTDMASITPDILVGFDSSKGSWACRGTDCRYFSSRGHVSVNLGCILQQRSQVDNAATVLHQFGHVLGLVHEHASTRTLIPLIEERVHEDLGSPPSNWDEALIERICPTHHDHSSVQKPAFDSCSIMLKYYPHTWVKHGHCPRFNIAISELDKDYIRFYYPHQNPGIGNFNTLELTRNITHLPLYTKEISFQQKDQYLHGIIVGLHWFDTESSCTLRIRVKAVVKDQQTLTPSISTWADSAIYSAGISWLGVGPKLGFLQHGICTAELTAASPRPVNPTLVEFSTPFRTPPKVICFLQDIDMDSNDNWRIKAYPSDITPQSFKINIDPGAGTILHEASVGWLAYPAETVGVASGRIDTNDLRSWNDTQQHNASCTSFSKPFSKIPNVFVVLDSFDYDGDQNPRLRVSTSLVTPDGFNWSLQSWADSIMYQAGASWFAWED</sequence>
<dbReference type="InterPro" id="IPR052487">
    <property type="entry name" value="Galactose-binding_lectin"/>
</dbReference>
<dbReference type="GO" id="GO:0046871">
    <property type="term" value="F:N-acetylgalactosamine binding"/>
    <property type="evidence" value="ECO:0007669"/>
    <property type="project" value="TreeGrafter"/>
</dbReference>
<dbReference type="InterPro" id="IPR019019">
    <property type="entry name" value="H-type_lectin_domain"/>
</dbReference>
<reference evidence="3" key="1">
    <citation type="journal article" date="2017" name="Genome Biol.">
        <title>Comparative genomics reveals high biological diversity and specific adaptations in the industrially and medically important fungal genus Aspergillus.</title>
        <authorList>
            <person name="de Vries R.P."/>
            <person name="Riley R."/>
            <person name="Wiebenga A."/>
            <person name="Aguilar-Osorio G."/>
            <person name="Amillis S."/>
            <person name="Uchima C.A."/>
            <person name="Anderluh G."/>
            <person name="Asadollahi M."/>
            <person name="Askin M."/>
            <person name="Barry K."/>
            <person name="Battaglia E."/>
            <person name="Bayram O."/>
            <person name="Benocci T."/>
            <person name="Braus-Stromeyer S.A."/>
            <person name="Caldana C."/>
            <person name="Canovas D."/>
            <person name="Cerqueira G.C."/>
            <person name="Chen F."/>
            <person name="Chen W."/>
            <person name="Choi C."/>
            <person name="Clum A."/>
            <person name="Dos Santos R.A."/>
            <person name="Damasio A.R."/>
            <person name="Diallinas G."/>
            <person name="Emri T."/>
            <person name="Fekete E."/>
            <person name="Flipphi M."/>
            <person name="Freyberg S."/>
            <person name="Gallo A."/>
            <person name="Gournas C."/>
            <person name="Habgood R."/>
            <person name="Hainaut M."/>
            <person name="Harispe M.L."/>
            <person name="Henrissat B."/>
            <person name="Hilden K.S."/>
            <person name="Hope R."/>
            <person name="Hossain A."/>
            <person name="Karabika E."/>
            <person name="Karaffa L."/>
            <person name="Karanyi Z."/>
            <person name="Krasevec N."/>
            <person name="Kuo A."/>
            <person name="Kusch H."/>
            <person name="LaButti K."/>
            <person name="Lagendijk E.L."/>
            <person name="Lapidus A."/>
            <person name="Levasseur A."/>
            <person name="Lindquist E."/>
            <person name="Lipzen A."/>
            <person name="Logrieco A.F."/>
            <person name="MacCabe A."/>
            <person name="Maekelae M.R."/>
            <person name="Malavazi I."/>
            <person name="Melin P."/>
            <person name="Meyer V."/>
            <person name="Mielnichuk N."/>
            <person name="Miskei M."/>
            <person name="Molnar A.P."/>
            <person name="Mule G."/>
            <person name="Ngan C.Y."/>
            <person name="Orejas M."/>
            <person name="Orosz E."/>
            <person name="Ouedraogo J.P."/>
            <person name="Overkamp K.M."/>
            <person name="Park H.-S."/>
            <person name="Perrone G."/>
            <person name="Piumi F."/>
            <person name="Punt P.J."/>
            <person name="Ram A.F."/>
            <person name="Ramon A."/>
            <person name="Rauscher S."/>
            <person name="Record E."/>
            <person name="Riano-Pachon D.M."/>
            <person name="Robert V."/>
            <person name="Roehrig J."/>
            <person name="Ruller R."/>
            <person name="Salamov A."/>
            <person name="Salih N.S."/>
            <person name="Samson R.A."/>
            <person name="Sandor E."/>
            <person name="Sanguinetti M."/>
            <person name="Schuetze T."/>
            <person name="Sepcic K."/>
            <person name="Shelest E."/>
            <person name="Sherlock G."/>
            <person name="Sophianopoulou V."/>
            <person name="Squina F.M."/>
            <person name="Sun H."/>
            <person name="Susca A."/>
            <person name="Todd R.B."/>
            <person name="Tsang A."/>
            <person name="Unkles S.E."/>
            <person name="van de Wiele N."/>
            <person name="van Rossen-Uffink D."/>
            <person name="Oliveira J.V."/>
            <person name="Vesth T.C."/>
            <person name="Visser J."/>
            <person name="Yu J.-H."/>
            <person name="Zhou M."/>
            <person name="Andersen M.R."/>
            <person name="Archer D.B."/>
            <person name="Baker S.E."/>
            <person name="Benoit I."/>
            <person name="Brakhage A.A."/>
            <person name="Braus G.H."/>
            <person name="Fischer R."/>
            <person name="Frisvad J.C."/>
            <person name="Goldman G.H."/>
            <person name="Houbraken J."/>
            <person name="Oakley B."/>
            <person name="Pocsi I."/>
            <person name="Scazzocchio C."/>
            <person name="Seiboth B."/>
            <person name="vanKuyk P.A."/>
            <person name="Wortman J."/>
            <person name="Dyer P.S."/>
            <person name="Grigoriev I.V."/>
        </authorList>
    </citation>
    <scope>NUCLEOTIDE SEQUENCE [LARGE SCALE GENOMIC DNA]</scope>
    <source>
        <strain evidence="3">DTO 134E9</strain>
    </source>
</reference>
<dbReference type="PANTHER" id="PTHR46938">
    <property type="entry name" value="DISCOIDIN-1 SUBUNIT A-RELATED-RELATED"/>
    <property type="match status" value="1"/>
</dbReference>
<dbReference type="Gene3D" id="3.40.390.10">
    <property type="entry name" value="Collagenase (Catalytic Domain)"/>
    <property type="match status" value="1"/>
</dbReference>
<protein>
    <recommendedName>
        <fullName evidence="1">H-type lectin domain-containing protein</fullName>
    </recommendedName>
</protein>
<name>A0A1L9RIF3_ASPWE</name>
<dbReference type="OrthoDB" id="291007at2759"/>
<dbReference type="VEuPathDB" id="FungiDB:ASPWEDRAFT_50976"/>
<feature type="domain" description="H-type lectin" evidence="1">
    <location>
        <begin position="485"/>
        <end position="547"/>
    </location>
</feature>
<dbReference type="RefSeq" id="XP_040688329.1">
    <property type="nucleotide sequence ID" value="XM_040837526.1"/>
</dbReference>